<dbReference type="InterPro" id="IPR043674">
    <property type="entry name" value="GlcN_kinase"/>
</dbReference>
<feature type="binding site" evidence="1">
    <location>
        <position position="330"/>
    </location>
    <ligand>
        <name>D-glucosamine</name>
        <dbReference type="ChEBI" id="CHEBI:58723"/>
    </ligand>
</feature>
<comment type="cofactor">
    <cofactor evidence="1">
        <name>Mg(2+)</name>
        <dbReference type="ChEBI" id="CHEBI:18420"/>
    </cofactor>
    <text evidence="1">Binds 2 Mg(2+) ions per subunit.</text>
</comment>
<keyword evidence="1" id="KW-0479">Metal-binding</keyword>
<feature type="binding site" evidence="1">
    <location>
        <position position="246"/>
    </location>
    <ligand>
        <name>Mg(2+)</name>
        <dbReference type="ChEBI" id="CHEBI:18420"/>
        <label>1</label>
    </ligand>
</feature>
<dbReference type="SUPFAM" id="SSF56112">
    <property type="entry name" value="Protein kinase-like (PK-like)"/>
    <property type="match status" value="1"/>
</dbReference>
<gene>
    <name evidence="2" type="ORF">B0I29_12629</name>
</gene>
<feature type="binding site" evidence="1">
    <location>
        <position position="246"/>
    </location>
    <ligand>
        <name>Mg(2+)</name>
        <dbReference type="ChEBI" id="CHEBI:18420"/>
        <label>2</label>
    </ligand>
</feature>
<dbReference type="EC" id="2.7.1.8" evidence="1"/>
<dbReference type="GO" id="GO:0047931">
    <property type="term" value="F:glucosamine kinase activity"/>
    <property type="evidence" value="ECO:0007669"/>
    <property type="project" value="UniProtKB-UniRule"/>
</dbReference>
<comment type="function">
    <text evidence="1">Catalyzes the ATP-dependent phosphorylation of D-glucosamine (GlcN) to D-glucosamine 6-phosphate. May be involved in the phosphorylation of acquired extracellular GlcN derived from the hydrolysis of chitosan, i.e., in the incorporation of exogenous GlcN into the bacterial GlcNAc metabolism.</text>
</comment>
<keyword evidence="1" id="KW-0119">Carbohydrate metabolism</keyword>
<feature type="binding site" evidence="1">
    <location>
        <begin position="110"/>
        <end position="112"/>
    </location>
    <ligand>
        <name>ATP</name>
        <dbReference type="ChEBI" id="CHEBI:30616"/>
    </ligand>
</feature>
<proteinExistence type="inferred from homology"/>
<keyword evidence="1 2" id="KW-0418">Kinase</keyword>
<comment type="caution">
    <text evidence="2">The sequence shown here is derived from an EMBL/GenBank/DDBJ whole genome shotgun (WGS) entry which is preliminary data.</text>
</comment>
<keyword evidence="1" id="KW-0067">ATP-binding</keyword>
<dbReference type="AlphaFoldDB" id="A0A327YYR5"/>
<name>A0A327YYR5_9ACTN</name>
<keyword evidence="1" id="KW-0547">Nucleotide-binding</keyword>
<feature type="binding site" evidence="1">
    <location>
        <position position="64"/>
    </location>
    <ligand>
        <name>ATP</name>
        <dbReference type="ChEBI" id="CHEBI:30616"/>
    </ligand>
</feature>
<feature type="binding site" evidence="1">
    <location>
        <position position="234"/>
    </location>
    <ligand>
        <name>Mg(2+)</name>
        <dbReference type="ChEBI" id="CHEBI:18420"/>
        <label>1</label>
    </ligand>
</feature>
<dbReference type="GO" id="GO:0005524">
    <property type="term" value="F:ATP binding"/>
    <property type="evidence" value="ECO:0007669"/>
    <property type="project" value="UniProtKB-KW"/>
</dbReference>
<evidence type="ECO:0000313" key="2">
    <source>
        <dbReference type="EMBL" id="RAK26640.1"/>
    </source>
</evidence>
<dbReference type="InterPro" id="IPR011009">
    <property type="entry name" value="Kinase-like_dom_sf"/>
</dbReference>
<keyword evidence="1" id="KW-0808">Transferase</keyword>
<feature type="short sequence motif" description="Substrate specificity determinant motif" evidence="1">
    <location>
        <begin position="326"/>
        <end position="341"/>
    </location>
</feature>
<feature type="binding site" evidence="1">
    <location>
        <position position="117"/>
    </location>
    <ligand>
        <name>ATP</name>
        <dbReference type="ChEBI" id="CHEBI:30616"/>
    </ligand>
</feature>
<dbReference type="GO" id="GO:0000287">
    <property type="term" value="F:magnesium ion binding"/>
    <property type="evidence" value="ECO:0007669"/>
    <property type="project" value="UniProtKB-UniRule"/>
</dbReference>
<organism evidence="2 3">
    <name type="scientific">Actinoplanes lutulentus</name>
    <dbReference type="NCBI Taxonomy" id="1287878"/>
    <lineage>
        <taxon>Bacteria</taxon>
        <taxon>Bacillati</taxon>
        <taxon>Actinomycetota</taxon>
        <taxon>Actinomycetes</taxon>
        <taxon>Micromonosporales</taxon>
        <taxon>Micromonosporaceae</taxon>
        <taxon>Actinoplanes</taxon>
    </lineage>
</organism>
<evidence type="ECO:0000256" key="1">
    <source>
        <dbReference type="HAMAP-Rule" id="MF_02218"/>
    </source>
</evidence>
<keyword evidence="3" id="KW-1185">Reference proteome</keyword>
<dbReference type="EMBL" id="QLMJ01000026">
    <property type="protein sequence ID" value="RAK26640.1"/>
    <property type="molecule type" value="Genomic_DNA"/>
</dbReference>
<accession>A0A327YYR5</accession>
<feature type="binding site" evidence="1">
    <location>
        <position position="248"/>
    </location>
    <ligand>
        <name>Mg(2+)</name>
        <dbReference type="ChEBI" id="CHEBI:18420"/>
        <label>2</label>
    </ligand>
</feature>
<dbReference type="GO" id="GO:0005975">
    <property type="term" value="P:carbohydrate metabolic process"/>
    <property type="evidence" value="ECO:0007669"/>
    <property type="project" value="UniProtKB-UniRule"/>
</dbReference>
<comment type="subunit">
    <text evidence="1">Monomer.</text>
</comment>
<dbReference type="Gene3D" id="3.90.1200.10">
    <property type="match status" value="1"/>
</dbReference>
<dbReference type="RefSeq" id="WP_181558223.1">
    <property type="nucleotide sequence ID" value="NZ_JACHWI010000002.1"/>
</dbReference>
<comment type="catalytic activity">
    <reaction evidence="1">
        <text>D-glucosamine + ATP = D-glucosamine 6-phosphate + ADP + H(+)</text>
        <dbReference type="Rhea" id="RHEA:10948"/>
        <dbReference type="ChEBI" id="CHEBI:15378"/>
        <dbReference type="ChEBI" id="CHEBI:30616"/>
        <dbReference type="ChEBI" id="CHEBI:58723"/>
        <dbReference type="ChEBI" id="CHEBI:58725"/>
        <dbReference type="ChEBI" id="CHEBI:456216"/>
        <dbReference type="EC" id="2.7.1.8"/>
    </reaction>
</comment>
<dbReference type="HAMAP" id="MF_02218">
    <property type="entry name" value="GlcN_kinase"/>
    <property type="match status" value="1"/>
</dbReference>
<reference evidence="2 3" key="1">
    <citation type="submission" date="2018-06" db="EMBL/GenBank/DDBJ databases">
        <title>Genomic Encyclopedia of Type Strains, Phase III (KMG-III): the genomes of soil and plant-associated and newly described type strains.</title>
        <authorList>
            <person name="Whitman W."/>
        </authorList>
    </citation>
    <scope>NUCLEOTIDE SEQUENCE [LARGE SCALE GENOMIC DNA]</scope>
    <source>
        <strain evidence="2 3">CGMCC 4.7090</strain>
    </source>
</reference>
<sequence length="363" mass="38390">MEADETGASVALVRLIASGSQASSPGWLHRFPGPQPVLGSPVERPITVDQTHRSVVVGESVVVKWLQPPLPAPQRTPELLAHLAEVGFGRTPQPFAALYDEENLVALVVAFLPGAVDGWEWAVDDLLAELGGGAPAVIGGLLGELAAELHVALAAPSSVLPDPVGAATSADVAGWTAQGLDALDEALKLTDGDDGEWLDSVAQAIRADLALPPIRAGLGGTPVQRLHGDLHVGQILRWDGGYAVVDFDGNPAAPQDSAEPAARDVAQLLVSLGNVGAIANKRTGHAYSAQVAAWVDRERDALLGAYRPVAGGLFDEALLAGFEAAQLCRELIYAARFLPRWRYAPMEVLHYRYRTDSRFTEEL</sequence>
<evidence type="ECO:0000313" key="3">
    <source>
        <dbReference type="Proteomes" id="UP000249341"/>
    </source>
</evidence>
<comment type="similarity">
    <text evidence="1">Belongs to the actinobacterial glucosamine kinase family.</text>
</comment>
<dbReference type="Proteomes" id="UP000249341">
    <property type="component" value="Unassembled WGS sequence"/>
</dbReference>
<feature type="binding site" evidence="1">
    <location>
        <position position="229"/>
    </location>
    <ligand>
        <name>D-glucosamine</name>
        <dbReference type="ChEBI" id="CHEBI:58723"/>
    </ligand>
</feature>
<protein>
    <recommendedName>
        <fullName evidence="1">Glucosamine kinase</fullName>
        <shortName evidence="1">GlcN kinase</shortName>
        <shortName evidence="1">GlcNK</shortName>
        <ecNumber evidence="1">2.7.1.8</ecNumber>
    </recommendedName>
</protein>
<keyword evidence="1" id="KW-0460">Magnesium</keyword>